<organism evidence="4 5">
    <name type="scientific">Mesorhabditis spiculigera</name>
    <dbReference type="NCBI Taxonomy" id="96644"/>
    <lineage>
        <taxon>Eukaryota</taxon>
        <taxon>Metazoa</taxon>
        <taxon>Ecdysozoa</taxon>
        <taxon>Nematoda</taxon>
        <taxon>Chromadorea</taxon>
        <taxon>Rhabditida</taxon>
        <taxon>Rhabditina</taxon>
        <taxon>Rhabditomorpha</taxon>
        <taxon>Rhabditoidea</taxon>
        <taxon>Rhabditidae</taxon>
        <taxon>Mesorhabditinae</taxon>
        <taxon>Mesorhabditis</taxon>
    </lineage>
</organism>
<comment type="caution">
    <text evidence="4">The sequence shown here is derived from an EMBL/GenBank/DDBJ whole genome shotgun (WGS) entry which is preliminary data.</text>
</comment>
<dbReference type="PROSITE" id="PS50157">
    <property type="entry name" value="ZINC_FINGER_C2H2_2"/>
    <property type="match status" value="1"/>
</dbReference>
<keyword evidence="1" id="KW-0863">Zinc-finger</keyword>
<name>A0AA36D690_9BILA</name>
<keyword evidence="1" id="KW-0479">Metal-binding</keyword>
<dbReference type="GO" id="GO:0008270">
    <property type="term" value="F:zinc ion binding"/>
    <property type="evidence" value="ECO:0007669"/>
    <property type="project" value="UniProtKB-KW"/>
</dbReference>
<feature type="non-terminal residue" evidence="4">
    <location>
        <position position="551"/>
    </location>
</feature>
<evidence type="ECO:0000256" key="2">
    <source>
        <dbReference type="SAM" id="MobiDB-lite"/>
    </source>
</evidence>
<feature type="domain" description="C2H2-type" evidence="3">
    <location>
        <begin position="228"/>
        <end position="256"/>
    </location>
</feature>
<keyword evidence="5" id="KW-1185">Reference proteome</keyword>
<accession>A0AA36D690</accession>
<dbReference type="InterPro" id="IPR013087">
    <property type="entry name" value="Znf_C2H2_type"/>
</dbReference>
<dbReference type="SMART" id="SM00355">
    <property type="entry name" value="ZnF_C2H2"/>
    <property type="match status" value="3"/>
</dbReference>
<feature type="region of interest" description="Disordered" evidence="2">
    <location>
        <begin position="514"/>
        <end position="551"/>
    </location>
</feature>
<evidence type="ECO:0000313" key="4">
    <source>
        <dbReference type="EMBL" id="CAJ0581501.1"/>
    </source>
</evidence>
<evidence type="ECO:0000256" key="1">
    <source>
        <dbReference type="PROSITE-ProRule" id="PRU00042"/>
    </source>
</evidence>
<dbReference type="Proteomes" id="UP001177023">
    <property type="component" value="Unassembled WGS sequence"/>
</dbReference>
<dbReference type="AlphaFoldDB" id="A0AA36D690"/>
<dbReference type="EMBL" id="CATQJA010002663">
    <property type="protein sequence ID" value="CAJ0581501.1"/>
    <property type="molecule type" value="Genomic_DNA"/>
</dbReference>
<dbReference type="Gene3D" id="3.30.160.60">
    <property type="entry name" value="Classic Zinc Finger"/>
    <property type="match status" value="1"/>
</dbReference>
<proteinExistence type="predicted"/>
<keyword evidence="1" id="KW-0862">Zinc</keyword>
<evidence type="ECO:0000259" key="3">
    <source>
        <dbReference type="PROSITE" id="PS50157"/>
    </source>
</evidence>
<dbReference type="PROSITE" id="PS00028">
    <property type="entry name" value="ZINC_FINGER_C2H2_1"/>
    <property type="match status" value="2"/>
</dbReference>
<protein>
    <recommendedName>
        <fullName evidence="3">C2H2-type domain-containing protein</fullName>
    </recommendedName>
</protein>
<reference evidence="4" key="1">
    <citation type="submission" date="2023-06" db="EMBL/GenBank/DDBJ databases">
        <authorList>
            <person name="Delattre M."/>
        </authorList>
    </citation>
    <scope>NUCLEOTIDE SEQUENCE</scope>
    <source>
        <strain evidence="4">AF72</strain>
    </source>
</reference>
<evidence type="ECO:0000313" key="5">
    <source>
        <dbReference type="Proteomes" id="UP001177023"/>
    </source>
</evidence>
<sequence length="551" mass="63493">MRYFFGINYLPNCLVMAALDHLPTRDLETLHRVNWDFRACITRRGVFPRRVESISITARIRKPEHAKEVGEQEHKIWLHETQIVIRDFGQGTLTFNSHSFYRLNRFPFSSLIDLIKSSVSITCRELDVELIATYDGTVVTDKQCPGIFDTVTFQLAFCPRRRASEGLMHSVTSNYEFPAHVKAVTEFLSDLKTRVRRIHKGAMELLDETEADAQTLLKWIEKHAMPSHPCPHCSFVFDRPYNLKRHCDRLHGGSPIPIIPRKKGDSVKCHICQARMRDEEALEDHVSAYHSFPVPEIEPPAPGFYCTECVVPAKNYEDFVMHFAGSHEDSDTHFEINELKVARDQLSDWVKEFEERHNARFAVRTSNDKHRYLKCAQSTDKDGAITCPSFIRINFLDAQSAEIIFADKHSHAPDIPKLTLRNSLVEDRIVALLQQGLLPRQMAIAASSHQEFDDPIPEIPVQNENMPPESQKKEALQKFRTTLNALWYAAADCDVELLENWQEDIEEKLRTITKEKRKPVIAPRQQNDVPIREASANYRMQSKAAKRKLEP</sequence>
<gene>
    <name evidence="4" type="ORF">MSPICULIGERA_LOCUS19658</name>
</gene>